<dbReference type="Pfam" id="PF00122">
    <property type="entry name" value="E1-E2_ATPase"/>
    <property type="match status" value="1"/>
</dbReference>
<reference evidence="11 12" key="2">
    <citation type="submission" date="2018-11" db="EMBL/GenBank/DDBJ databases">
        <authorList>
            <consortium name="Pathogen Informatics"/>
        </authorList>
    </citation>
    <scope>NUCLEOTIDE SEQUENCE [LARGE SCALE GENOMIC DNA]</scope>
</reference>
<evidence type="ECO:0000256" key="4">
    <source>
        <dbReference type="ARBA" id="ARBA00022741"/>
    </source>
</evidence>
<keyword evidence="9" id="KW-0812">Transmembrane</keyword>
<dbReference type="SUPFAM" id="SSF81653">
    <property type="entry name" value="Calcium ATPase, transduction domain A"/>
    <property type="match status" value="1"/>
</dbReference>
<keyword evidence="7" id="KW-1278">Translocase</keyword>
<keyword evidence="9" id="KW-0472">Membrane</keyword>
<feature type="transmembrane region" description="Helical" evidence="9">
    <location>
        <begin position="362"/>
        <end position="387"/>
    </location>
</feature>
<evidence type="ECO:0000256" key="7">
    <source>
        <dbReference type="ARBA" id="ARBA00022967"/>
    </source>
</evidence>
<organism evidence="13">
    <name type="scientific">Rodentolepis nana</name>
    <name type="common">Dwarf tapeworm</name>
    <name type="synonym">Hymenolepis nana</name>
    <dbReference type="NCBI Taxonomy" id="102285"/>
    <lineage>
        <taxon>Eukaryota</taxon>
        <taxon>Metazoa</taxon>
        <taxon>Spiralia</taxon>
        <taxon>Lophotrochozoa</taxon>
        <taxon>Platyhelminthes</taxon>
        <taxon>Cestoda</taxon>
        <taxon>Eucestoda</taxon>
        <taxon>Cyclophyllidea</taxon>
        <taxon>Hymenolepididae</taxon>
        <taxon>Rodentolepis</taxon>
    </lineage>
</organism>
<evidence type="ECO:0000256" key="8">
    <source>
        <dbReference type="ARBA" id="ARBA00049360"/>
    </source>
</evidence>
<dbReference type="PANTHER" id="PTHR45630:SF8">
    <property type="entry name" value="CATION-TRANSPORTING ATPASE"/>
    <property type="match status" value="1"/>
</dbReference>
<dbReference type="InterPro" id="IPR008250">
    <property type="entry name" value="ATPase_P-typ_transduc_dom_A_sf"/>
</dbReference>
<dbReference type="GO" id="GO:0015203">
    <property type="term" value="F:polyamine transmembrane transporter activity"/>
    <property type="evidence" value="ECO:0007669"/>
    <property type="project" value="TreeGrafter"/>
</dbReference>
<evidence type="ECO:0000313" key="12">
    <source>
        <dbReference type="Proteomes" id="UP000278807"/>
    </source>
</evidence>
<protein>
    <submittedName>
        <fullName evidence="13">Cation_ATPase_N domain-containing protein</fullName>
    </submittedName>
</protein>
<dbReference type="Proteomes" id="UP000278807">
    <property type="component" value="Unassembled WGS sequence"/>
</dbReference>
<evidence type="ECO:0000259" key="10">
    <source>
        <dbReference type="Pfam" id="PF00122"/>
    </source>
</evidence>
<evidence type="ECO:0000313" key="11">
    <source>
        <dbReference type="EMBL" id="VDN98114.1"/>
    </source>
</evidence>
<dbReference type="GO" id="GO:0016020">
    <property type="term" value="C:membrane"/>
    <property type="evidence" value="ECO:0007669"/>
    <property type="project" value="UniProtKB-SubCell"/>
</dbReference>
<keyword evidence="3" id="KW-0479">Metal-binding</keyword>
<dbReference type="SUPFAM" id="SSF81665">
    <property type="entry name" value="Calcium ATPase, transmembrane domain M"/>
    <property type="match status" value="1"/>
</dbReference>
<feature type="domain" description="P-type ATPase A" evidence="10">
    <location>
        <begin position="199"/>
        <end position="313"/>
    </location>
</feature>
<keyword evidence="2" id="KW-0597">Phosphoprotein</keyword>
<comment type="subcellular location">
    <subcellularLocation>
        <location evidence="1">Membrane</location>
        <topology evidence="1">Multi-pass membrane protein</topology>
    </subcellularLocation>
</comment>
<evidence type="ECO:0000256" key="6">
    <source>
        <dbReference type="ARBA" id="ARBA00022842"/>
    </source>
</evidence>
<dbReference type="GO" id="GO:0046872">
    <property type="term" value="F:metal ion binding"/>
    <property type="evidence" value="ECO:0007669"/>
    <property type="project" value="UniProtKB-KW"/>
</dbReference>
<evidence type="ECO:0000256" key="1">
    <source>
        <dbReference type="ARBA" id="ARBA00004141"/>
    </source>
</evidence>
<dbReference type="GO" id="GO:0140358">
    <property type="term" value="F:P-type transmembrane transporter activity"/>
    <property type="evidence" value="ECO:0007669"/>
    <property type="project" value="InterPro"/>
</dbReference>
<reference evidence="13" key="1">
    <citation type="submission" date="2017-02" db="UniProtKB">
        <authorList>
            <consortium name="WormBaseParasite"/>
        </authorList>
    </citation>
    <scope>IDENTIFICATION</scope>
</reference>
<dbReference type="PANTHER" id="PTHR45630">
    <property type="entry name" value="CATION-TRANSPORTING ATPASE-RELATED"/>
    <property type="match status" value="1"/>
</dbReference>
<proteinExistence type="predicted"/>
<dbReference type="GO" id="GO:0019829">
    <property type="term" value="F:ATPase-coupled monoatomic cation transmembrane transporter activity"/>
    <property type="evidence" value="ECO:0007669"/>
    <property type="project" value="TreeGrafter"/>
</dbReference>
<name>A0A0R3T5B8_RODNA</name>
<dbReference type="OrthoDB" id="48943at2759"/>
<keyword evidence="12" id="KW-1185">Reference proteome</keyword>
<keyword evidence="9" id="KW-1133">Transmembrane helix</keyword>
<feature type="transmembrane region" description="Helical" evidence="9">
    <location>
        <begin position="149"/>
        <end position="169"/>
    </location>
</feature>
<dbReference type="Gene3D" id="2.70.150.10">
    <property type="entry name" value="Calcium-transporting ATPase, cytoplasmic transduction domain A"/>
    <property type="match status" value="1"/>
</dbReference>
<dbReference type="EMBL" id="UZAE01001064">
    <property type="protein sequence ID" value="VDN98114.1"/>
    <property type="molecule type" value="Genomic_DNA"/>
</dbReference>
<evidence type="ECO:0000256" key="3">
    <source>
        <dbReference type="ARBA" id="ARBA00022723"/>
    </source>
</evidence>
<dbReference type="AlphaFoldDB" id="A0A0R3T5B8"/>
<dbReference type="InterPro" id="IPR059000">
    <property type="entry name" value="ATPase_P-type_domA"/>
</dbReference>
<dbReference type="InterPro" id="IPR023298">
    <property type="entry name" value="ATPase_P-typ_TM_dom_sf"/>
</dbReference>
<dbReference type="STRING" id="102285.A0A0R3T5B8"/>
<evidence type="ECO:0000256" key="9">
    <source>
        <dbReference type="SAM" id="Phobius"/>
    </source>
</evidence>
<keyword evidence="4" id="KW-0547">Nucleotide-binding</keyword>
<evidence type="ECO:0000256" key="5">
    <source>
        <dbReference type="ARBA" id="ARBA00022840"/>
    </source>
</evidence>
<evidence type="ECO:0000313" key="13">
    <source>
        <dbReference type="WBParaSite" id="HNAJ_0000225601-mRNA-1"/>
    </source>
</evidence>
<keyword evidence="6" id="KW-0460">Magnesium</keyword>
<comment type="catalytic activity">
    <reaction evidence="8">
        <text>ATP + H2O = ADP + phosphate + H(+)</text>
        <dbReference type="Rhea" id="RHEA:13065"/>
        <dbReference type="ChEBI" id="CHEBI:15377"/>
        <dbReference type="ChEBI" id="CHEBI:15378"/>
        <dbReference type="ChEBI" id="CHEBI:30616"/>
        <dbReference type="ChEBI" id="CHEBI:43474"/>
        <dbReference type="ChEBI" id="CHEBI:456216"/>
    </reaction>
</comment>
<dbReference type="WBParaSite" id="HNAJ_0000225601-mRNA-1">
    <property type="protein sequence ID" value="HNAJ_0000225601-mRNA-1"/>
    <property type="gene ID" value="HNAJ_0000225601"/>
</dbReference>
<evidence type="ECO:0000256" key="2">
    <source>
        <dbReference type="ARBA" id="ARBA00022553"/>
    </source>
</evidence>
<accession>A0A0R3T5B8</accession>
<keyword evidence="5" id="KW-0067">ATP-binding</keyword>
<dbReference type="GO" id="GO:0006874">
    <property type="term" value="P:intracellular calcium ion homeostasis"/>
    <property type="evidence" value="ECO:0007669"/>
    <property type="project" value="TreeGrafter"/>
</dbReference>
<feature type="transmembrane region" description="Helical" evidence="9">
    <location>
        <begin position="330"/>
        <end position="350"/>
    </location>
</feature>
<sequence>MVSCSVESADKLLIRDSAGVYYIVNVLHNPKNLADSIFSDIDSSTPNLVTDEDSTASNTWIYYKNIKYILDACYEEYRMLPTWDERSPGDILDAKPLTPNDVERRRSIYDENDIPIPLRTVGQLLLKEGLNQFYVFQIVSCIIWFFDTYYYYATAIIVISGISLFWNIYELRKNEKALHDTVTSYGEVNVCRDINGVQQFFPINSTGLVPGDIIEIPRDGCTIFCDAVLLQGNCIVNESTLTGESVPVTKIPFVGQSSPDGGSPLFELKASSKSVLFCGTSVIQSRNFSDQKVLAVVVRTGFRTAKGEMVRAILFPKPMKFAFTRDANRFIGLLAIVAVGGFALSVYLQVSYEFHFSCELNGFTHGLFCWLIFCVARGIFSPLLLIVL</sequence>
<dbReference type="GO" id="GO:0005524">
    <property type="term" value="F:ATP binding"/>
    <property type="evidence" value="ECO:0007669"/>
    <property type="project" value="UniProtKB-KW"/>
</dbReference>
<gene>
    <name evidence="11" type="ORF">HNAJ_LOCUS2255</name>
</gene>
<dbReference type="InterPro" id="IPR006544">
    <property type="entry name" value="P-type_TPase_V"/>
</dbReference>